<dbReference type="InterPro" id="IPR050796">
    <property type="entry name" value="SCF_F-box_component"/>
</dbReference>
<feature type="domain" description="F-box" evidence="1">
    <location>
        <begin position="17"/>
        <end position="58"/>
    </location>
</feature>
<dbReference type="CDD" id="cd22157">
    <property type="entry name" value="F-box_AtFBW1-like"/>
    <property type="match status" value="1"/>
</dbReference>
<evidence type="ECO:0000259" key="1">
    <source>
        <dbReference type="SMART" id="SM00256"/>
    </source>
</evidence>
<organism evidence="2 3">
    <name type="scientific">Panicum virgatum</name>
    <name type="common">Blackwell switchgrass</name>
    <dbReference type="NCBI Taxonomy" id="38727"/>
    <lineage>
        <taxon>Eukaryota</taxon>
        <taxon>Viridiplantae</taxon>
        <taxon>Streptophyta</taxon>
        <taxon>Embryophyta</taxon>
        <taxon>Tracheophyta</taxon>
        <taxon>Spermatophyta</taxon>
        <taxon>Magnoliopsida</taxon>
        <taxon>Liliopsida</taxon>
        <taxon>Poales</taxon>
        <taxon>Poaceae</taxon>
        <taxon>PACMAD clade</taxon>
        <taxon>Panicoideae</taxon>
        <taxon>Panicodae</taxon>
        <taxon>Paniceae</taxon>
        <taxon>Panicinae</taxon>
        <taxon>Panicum</taxon>
        <taxon>Panicum sect. Hiantes</taxon>
    </lineage>
</organism>
<dbReference type="InterPro" id="IPR001810">
    <property type="entry name" value="F-box_dom"/>
</dbReference>
<dbReference type="InterPro" id="IPR017451">
    <property type="entry name" value="F-box-assoc_interact_dom"/>
</dbReference>
<dbReference type="PANTHER" id="PTHR31672:SF13">
    <property type="entry name" value="F-BOX PROTEIN CPR30-LIKE"/>
    <property type="match status" value="1"/>
</dbReference>
<accession>A0A8T0V7F5</accession>
<proteinExistence type="predicted"/>
<comment type="caution">
    <text evidence="2">The sequence shown here is derived from an EMBL/GenBank/DDBJ whole genome shotgun (WGS) entry which is preliminary data.</text>
</comment>
<dbReference type="AlphaFoldDB" id="A0A8T0V7F5"/>
<name>A0A8T0V7F5_PANVG</name>
<dbReference type="PANTHER" id="PTHR31672">
    <property type="entry name" value="BNACNNG10540D PROTEIN"/>
    <property type="match status" value="1"/>
</dbReference>
<dbReference type="Gene3D" id="1.20.1280.50">
    <property type="match status" value="1"/>
</dbReference>
<protein>
    <recommendedName>
        <fullName evidence="1">F-box domain-containing protein</fullName>
    </recommendedName>
</protein>
<dbReference type="NCBIfam" id="TIGR01640">
    <property type="entry name" value="F_box_assoc_1"/>
    <property type="match status" value="1"/>
</dbReference>
<dbReference type="InterPro" id="IPR013187">
    <property type="entry name" value="F-box-assoc_dom_typ3"/>
</dbReference>
<evidence type="ECO:0000313" key="3">
    <source>
        <dbReference type="Proteomes" id="UP000823388"/>
    </source>
</evidence>
<dbReference type="OrthoDB" id="680142at2759"/>
<reference evidence="2" key="1">
    <citation type="submission" date="2020-05" db="EMBL/GenBank/DDBJ databases">
        <title>WGS assembly of Panicum virgatum.</title>
        <authorList>
            <person name="Lovell J.T."/>
            <person name="Jenkins J."/>
            <person name="Shu S."/>
            <person name="Juenger T.E."/>
            <person name="Schmutz J."/>
        </authorList>
    </citation>
    <scope>NUCLEOTIDE SEQUENCE</scope>
    <source>
        <strain evidence="2">AP13</strain>
    </source>
</reference>
<dbReference type="Proteomes" id="UP000823388">
    <property type="component" value="Chromosome 3K"/>
</dbReference>
<dbReference type="Pfam" id="PF08268">
    <property type="entry name" value="FBA_3"/>
    <property type="match status" value="1"/>
</dbReference>
<dbReference type="Pfam" id="PF00646">
    <property type="entry name" value="F-box"/>
    <property type="match status" value="1"/>
</dbReference>
<dbReference type="SUPFAM" id="SSF81383">
    <property type="entry name" value="F-box domain"/>
    <property type="match status" value="1"/>
</dbReference>
<dbReference type="SMART" id="SM00256">
    <property type="entry name" value="FBOX"/>
    <property type="match status" value="1"/>
</dbReference>
<dbReference type="InterPro" id="IPR036047">
    <property type="entry name" value="F-box-like_dom_sf"/>
</dbReference>
<keyword evidence="3" id="KW-1185">Reference proteome</keyword>
<evidence type="ECO:0000313" key="2">
    <source>
        <dbReference type="EMBL" id="KAG2630255.1"/>
    </source>
</evidence>
<sequence>MEKRRRRITVTAAASIIPDDLLVSEVLVRLPARSLARCRCVCRSWRAGIAAAAFVRRHLELSRAAQYHHPSVLAIPRRIDSLDNRATCEDISFHRLLLPPPGPRRRARAPPEIVHAELVLEKAWPDEGITRLIDPAHCDGLVAVATVTDRVFVCNPATGEFVALPLGSHNAELDHYDYDNFVPQVALGFDRWRKHYVVARYFYRTYAGGGQDDDVGHEVFALGAGGGGSWEPTQDPPHAVGVQRPMCTRRAFYWHADEPEPRLMRFGLRDRAFAVVRRPPTGWNPVDDMLDLEDGSKLCYVHAAADASFQVWLADDDDEELRWSLRCRIDLLDPDPGVQYNLMPVAAADDGDTLVAHAIGTLWKYDMGNQGAEEAVVEMHNVMYGRRDGSKFFLAQSFHSEHHILPYIESLVAIA</sequence>
<dbReference type="EMBL" id="CM029041">
    <property type="protein sequence ID" value="KAG2630255.1"/>
    <property type="molecule type" value="Genomic_DNA"/>
</dbReference>
<gene>
    <name evidence="2" type="ORF">PVAP13_3KG480300</name>
</gene>